<protein>
    <submittedName>
        <fullName evidence="1">Uncharacterized protein</fullName>
    </submittedName>
</protein>
<comment type="caution">
    <text evidence="1">The sequence shown here is derived from an EMBL/GenBank/DDBJ whole genome shotgun (WGS) entry which is preliminary data.</text>
</comment>
<name>A0ABY2IUW2_9MICO</name>
<evidence type="ECO:0000313" key="1">
    <source>
        <dbReference type="EMBL" id="TFC95402.1"/>
    </source>
</evidence>
<reference evidence="1 2" key="1">
    <citation type="submission" date="2019-03" db="EMBL/GenBank/DDBJ databases">
        <title>Genomics of glacier-inhabiting Cryobacterium strains.</title>
        <authorList>
            <person name="Liu Q."/>
            <person name="Xin Y.-H."/>
        </authorList>
    </citation>
    <scope>NUCLEOTIDE SEQUENCE [LARGE SCALE GENOMIC DNA]</scope>
    <source>
        <strain evidence="1 2">TMT4-23</strain>
    </source>
</reference>
<proteinExistence type="predicted"/>
<sequence length="96" mass="10192">MDYSATIVVQAHVTKPDALRMIAQAAGSTVHDAATARPFVPLVGGGRVEVEIPKFGEAPPLAIDVFSPHSDEQARVSALTLQAALVTVTDWPMEVR</sequence>
<evidence type="ECO:0000313" key="2">
    <source>
        <dbReference type="Proteomes" id="UP000298355"/>
    </source>
</evidence>
<dbReference type="EMBL" id="SOGJ01000034">
    <property type="protein sequence ID" value="TFC95402.1"/>
    <property type="molecule type" value="Genomic_DNA"/>
</dbReference>
<organism evidence="1 2">
    <name type="scientific">Cryobacterium breve</name>
    <dbReference type="NCBI Taxonomy" id="1259258"/>
    <lineage>
        <taxon>Bacteria</taxon>
        <taxon>Bacillati</taxon>
        <taxon>Actinomycetota</taxon>
        <taxon>Actinomycetes</taxon>
        <taxon>Micrococcales</taxon>
        <taxon>Microbacteriaceae</taxon>
        <taxon>Cryobacterium</taxon>
    </lineage>
</organism>
<gene>
    <name evidence="1" type="ORF">E3O65_15285</name>
</gene>
<dbReference type="Proteomes" id="UP000298355">
    <property type="component" value="Unassembled WGS sequence"/>
</dbReference>
<dbReference type="RefSeq" id="WP_134364576.1">
    <property type="nucleotide sequence ID" value="NZ_SOGJ01000034.1"/>
</dbReference>
<keyword evidence="2" id="KW-1185">Reference proteome</keyword>
<accession>A0ABY2IUW2</accession>